<keyword evidence="2" id="KW-1185">Reference proteome</keyword>
<evidence type="ECO:0000313" key="2">
    <source>
        <dbReference type="Proteomes" id="UP001056120"/>
    </source>
</evidence>
<sequence length="156" mass="17932">MLMSEEEGDKEKEEKFFGNEEEPDSSDNNEIHADTEVPLAKSQVPMKRFVIKRLDFTYSTFSELVDLSVLSPDELKLLSLMPMSTTTKEYADGYYQVKRETGVVEKYNSVEIVCLDVNSLLKLAELQMENPESDEKAEKIEKTIKEFAKVYIEANK</sequence>
<comment type="caution">
    <text evidence="1">The sequence shown here is derived from an EMBL/GenBank/DDBJ whole genome shotgun (WGS) entry which is preliminary data.</text>
</comment>
<protein>
    <submittedName>
        <fullName evidence="1">Uncharacterized protein</fullName>
    </submittedName>
</protein>
<dbReference type="EMBL" id="CM042024">
    <property type="protein sequence ID" value="KAI3811035.1"/>
    <property type="molecule type" value="Genomic_DNA"/>
</dbReference>
<organism evidence="1 2">
    <name type="scientific">Smallanthus sonchifolius</name>
    <dbReference type="NCBI Taxonomy" id="185202"/>
    <lineage>
        <taxon>Eukaryota</taxon>
        <taxon>Viridiplantae</taxon>
        <taxon>Streptophyta</taxon>
        <taxon>Embryophyta</taxon>
        <taxon>Tracheophyta</taxon>
        <taxon>Spermatophyta</taxon>
        <taxon>Magnoliopsida</taxon>
        <taxon>eudicotyledons</taxon>
        <taxon>Gunneridae</taxon>
        <taxon>Pentapetalae</taxon>
        <taxon>asterids</taxon>
        <taxon>campanulids</taxon>
        <taxon>Asterales</taxon>
        <taxon>Asteraceae</taxon>
        <taxon>Asteroideae</taxon>
        <taxon>Heliantheae alliance</taxon>
        <taxon>Millerieae</taxon>
        <taxon>Smallanthus</taxon>
    </lineage>
</organism>
<name>A0ACB9ISQ7_9ASTR</name>
<accession>A0ACB9ISQ7</accession>
<reference evidence="1 2" key="2">
    <citation type="journal article" date="2022" name="Mol. Ecol. Resour.">
        <title>The genomes of chicory, endive, great burdock and yacon provide insights into Asteraceae paleo-polyploidization history and plant inulin production.</title>
        <authorList>
            <person name="Fan W."/>
            <person name="Wang S."/>
            <person name="Wang H."/>
            <person name="Wang A."/>
            <person name="Jiang F."/>
            <person name="Liu H."/>
            <person name="Zhao H."/>
            <person name="Xu D."/>
            <person name="Zhang Y."/>
        </authorList>
    </citation>
    <scope>NUCLEOTIDE SEQUENCE [LARGE SCALE GENOMIC DNA]</scope>
    <source>
        <strain evidence="2">cv. Yunnan</strain>
        <tissue evidence="1">Leaves</tissue>
    </source>
</reference>
<gene>
    <name evidence="1" type="ORF">L1987_20750</name>
</gene>
<reference evidence="2" key="1">
    <citation type="journal article" date="2022" name="Mol. Ecol. Resour.">
        <title>The genomes of chicory, endive, great burdock and yacon provide insights into Asteraceae palaeo-polyploidization history and plant inulin production.</title>
        <authorList>
            <person name="Fan W."/>
            <person name="Wang S."/>
            <person name="Wang H."/>
            <person name="Wang A."/>
            <person name="Jiang F."/>
            <person name="Liu H."/>
            <person name="Zhao H."/>
            <person name="Xu D."/>
            <person name="Zhang Y."/>
        </authorList>
    </citation>
    <scope>NUCLEOTIDE SEQUENCE [LARGE SCALE GENOMIC DNA]</scope>
    <source>
        <strain evidence="2">cv. Yunnan</strain>
    </source>
</reference>
<proteinExistence type="predicted"/>
<dbReference type="Proteomes" id="UP001056120">
    <property type="component" value="Linkage Group LG07"/>
</dbReference>
<evidence type="ECO:0000313" key="1">
    <source>
        <dbReference type="EMBL" id="KAI3811035.1"/>
    </source>
</evidence>